<name>A0AAV1CN78_OLDCO</name>
<evidence type="ECO:0000259" key="1">
    <source>
        <dbReference type="SMART" id="SM01037"/>
    </source>
</evidence>
<sequence>MTQKMVRSIEIKSGGDVFHEIFRDRPHDLSTISPTNVKSVDLHDGEWGKVGSVTLWKYNQDGKEMNGKAKIEAIDEAKKSVRFKVIEGDLVEAYKTFFIIFHVDTVDENNLVTWTLEYEKQNESSPDPDSFMEVSLNIPKDIETHHLQ</sequence>
<dbReference type="CDD" id="cd07816">
    <property type="entry name" value="Bet_v1-like"/>
    <property type="match status" value="1"/>
</dbReference>
<feature type="domain" description="Bet v I/Major latex protein" evidence="1">
    <location>
        <begin position="1"/>
        <end position="148"/>
    </location>
</feature>
<proteinExistence type="predicted"/>
<dbReference type="InterPro" id="IPR000916">
    <property type="entry name" value="Bet_v_I/MLP"/>
</dbReference>
<gene>
    <name evidence="2" type="ORF">OLC1_LOCUS6854</name>
</gene>
<accession>A0AAV1CN78</accession>
<reference evidence="2" key="1">
    <citation type="submission" date="2023-03" db="EMBL/GenBank/DDBJ databases">
        <authorList>
            <person name="Julca I."/>
        </authorList>
    </citation>
    <scope>NUCLEOTIDE SEQUENCE</scope>
</reference>
<dbReference type="Proteomes" id="UP001161247">
    <property type="component" value="Chromosome 2"/>
</dbReference>
<dbReference type="Gene3D" id="3.30.530.20">
    <property type="match status" value="1"/>
</dbReference>
<dbReference type="PANTHER" id="PTHR31907">
    <property type="entry name" value="MLP-LIKE PROTEIN 423"/>
    <property type="match status" value="1"/>
</dbReference>
<dbReference type="EMBL" id="OX459119">
    <property type="protein sequence ID" value="CAI9096002.1"/>
    <property type="molecule type" value="Genomic_DNA"/>
</dbReference>
<dbReference type="SMART" id="SM01037">
    <property type="entry name" value="Bet_v_1"/>
    <property type="match status" value="1"/>
</dbReference>
<evidence type="ECO:0000313" key="3">
    <source>
        <dbReference type="Proteomes" id="UP001161247"/>
    </source>
</evidence>
<evidence type="ECO:0000313" key="2">
    <source>
        <dbReference type="EMBL" id="CAI9096002.1"/>
    </source>
</evidence>
<dbReference type="Pfam" id="PF00407">
    <property type="entry name" value="Bet_v_1"/>
    <property type="match status" value="1"/>
</dbReference>
<protein>
    <submittedName>
        <fullName evidence="2">OLC1v1032062C1</fullName>
    </submittedName>
</protein>
<keyword evidence="3" id="KW-1185">Reference proteome</keyword>
<organism evidence="2 3">
    <name type="scientific">Oldenlandia corymbosa var. corymbosa</name>
    <dbReference type="NCBI Taxonomy" id="529605"/>
    <lineage>
        <taxon>Eukaryota</taxon>
        <taxon>Viridiplantae</taxon>
        <taxon>Streptophyta</taxon>
        <taxon>Embryophyta</taxon>
        <taxon>Tracheophyta</taxon>
        <taxon>Spermatophyta</taxon>
        <taxon>Magnoliopsida</taxon>
        <taxon>eudicotyledons</taxon>
        <taxon>Gunneridae</taxon>
        <taxon>Pentapetalae</taxon>
        <taxon>asterids</taxon>
        <taxon>lamiids</taxon>
        <taxon>Gentianales</taxon>
        <taxon>Rubiaceae</taxon>
        <taxon>Rubioideae</taxon>
        <taxon>Spermacoceae</taxon>
        <taxon>Hedyotis-Oldenlandia complex</taxon>
        <taxon>Oldenlandia</taxon>
    </lineage>
</organism>
<dbReference type="GO" id="GO:0006952">
    <property type="term" value="P:defense response"/>
    <property type="evidence" value="ECO:0007669"/>
    <property type="project" value="InterPro"/>
</dbReference>
<dbReference type="AlphaFoldDB" id="A0AAV1CN78"/>
<dbReference type="InterPro" id="IPR023393">
    <property type="entry name" value="START-like_dom_sf"/>
</dbReference>
<dbReference type="SUPFAM" id="SSF55961">
    <property type="entry name" value="Bet v1-like"/>
    <property type="match status" value="1"/>
</dbReference>
<dbReference type="InterPro" id="IPR051761">
    <property type="entry name" value="MLP-like_ligand-binding"/>
</dbReference>